<dbReference type="OrthoDB" id="2749610at2759"/>
<dbReference type="AlphaFoldDB" id="A0A9P5ZZF1"/>
<evidence type="ECO:0000313" key="3">
    <source>
        <dbReference type="Proteomes" id="UP000807025"/>
    </source>
</evidence>
<feature type="compositionally biased region" description="Basic and acidic residues" evidence="1">
    <location>
        <begin position="16"/>
        <end position="27"/>
    </location>
</feature>
<organism evidence="2 3">
    <name type="scientific">Pleurotus eryngii</name>
    <name type="common">Boletus of the steppes</name>
    <dbReference type="NCBI Taxonomy" id="5323"/>
    <lineage>
        <taxon>Eukaryota</taxon>
        <taxon>Fungi</taxon>
        <taxon>Dikarya</taxon>
        <taxon>Basidiomycota</taxon>
        <taxon>Agaricomycotina</taxon>
        <taxon>Agaricomycetes</taxon>
        <taxon>Agaricomycetidae</taxon>
        <taxon>Agaricales</taxon>
        <taxon>Pleurotineae</taxon>
        <taxon>Pleurotaceae</taxon>
        <taxon>Pleurotus</taxon>
    </lineage>
</organism>
<keyword evidence="3" id="KW-1185">Reference proteome</keyword>
<comment type="caution">
    <text evidence="2">The sequence shown here is derived from an EMBL/GenBank/DDBJ whole genome shotgun (WGS) entry which is preliminary data.</text>
</comment>
<accession>A0A9P5ZZF1</accession>
<feature type="region of interest" description="Disordered" evidence="1">
    <location>
        <begin position="1"/>
        <end position="27"/>
    </location>
</feature>
<dbReference type="EMBL" id="MU154571">
    <property type="protein sequence ID" value="KAF9494536.1"/>
    <property type="molecule type" value="Genomic_DNA"/>
</dbReference>
<proteinExistence type="predicted"/>
<sequence length="197" mass="22164">MSADKANDVANLPPTSDERLSPEQQKEKAEVVKAAVKKIKTWFNYHHSSLGLNSSENPWIPLLNKVHQINNAPPHQPSNAQFYMNMDKFKPLCDSEFEKVWPTLGLSQDYIVSNWVKTAKRLLEDELPEVQKQVHTLVMKAHAKVVKDFKKGLWVSDNLDLDAQAQATFSLIATMQPLLDGIQLITGLHLCLLAAPT</sequence>
<dbReference type="Proteomes" id="UP000807025">
    <property type="component" value="Unassembled WGS sequence"/>
</dbReference>
<protein>
    <submittedName>
        <fullName evidence="2">Uncharacterized protein</fullName>
    </submittedName>
</protein>
<evidence type="ECO:0000313" key="2">
    <source>
        <dbReference type="EMBL" id="KAF9494536.1"/>
    </source>
</evidence>
<reference evidence="2" key="1">
    <citation type="submission" date="2020-11" db="EMBL/GenBank/DDBJ databases">
        <authorList>
            <consortium name="DOE Joint Genome Institute"/>
            <person name="Ahrendt S."/>
            <person name="Riley R."/>
            <person name="Andreopoulos W."/>
            <person name="Labutti K."/>
            <person name="Pangilinan J."/>
            <person name="Ruiz-Duenas F.J."/>
            <person name="Barrasa J.M."/>
            <person name="Sanchez-Garcia M."/>
            <person name="Camarero S."/>
            <person name="Miyauchi S."/>
            <person name="Serrano A."/>
            <person name="Linde D."/>
            <person name="Babiker R."/>
            <person name="Drula E."/>
            <person name="Ayuso-Fernandez I."/>
            <person name="Pacheco R."/>
            <person name="Padilla G."/>
            <person name="Ferreira P."/>
            <person name="Barriuso J."/>
            <person name="Kellner H."/>
            <person name="Castanera R."/>
            <person name="Alfaro M."/>
            <person name="Ramirez L."/>
            <person name="Pisabarro A.G."/>
            <person name="Kuo A."/>
            <person name="Tritt A."/>
            <person name="Lipzen A."/>
            <person name="He G."/>
            <person name="Yan M."/>
            <person name="Ng V."/>
            <person name="Cullen D."/>
            <person name="Martin F."/>
            <person name="Rosso M.-N."/>
            <person name="Henrissat B."/>
            <person name="Hibbett D."/>
            <person name="Martinez A.T."/>
            <person name="Grigoriev I.V."/>
        </authorList>
    </citation>
    <scope>NUCLEOTIDE SEQUENCE</scope>
    <source>
        <strain evidence="2">ATCC 90797</strain>
    </source>
</reference>
<name>A0A9P5ZZF1_PLEER</name>
<evidence type="ECO:0000256" key="1">
    <source>
        <dbReference type="SAM" id="MobiDB-lite"/>
    </source>
</evidence>
<gene>
    <name evidence="2" type="ORF">BDN71DRAFT_1507519</name>
</gene>